<evidence type="ECO:0000313" key="3">
    <source>
        <dbReference type="EMBL" id="BCJ86915.1"/>
    </source>
</evidence>
<dbReference type="PROSITE" id="PS50937">
    <property type="entry name" value="HTH_MERR_2"/>
    <property type="match status" value="1"/>
</dbReference>
<dbReference type="AlphaFoldDB" id="A0A7I8D9Z7"/>
<dbReference type="EMBL" id="AP023366">
    <property type="protein sequence ID" value="BCJ86915.1"/>
    <property type="molecule type" value="Genomic_DNA"/>
</dbReference>
<accession>A0A7I8D9Z7</accession>
<evidence type="ECO:0000259" key="2">
    <source>
        <dbReference type="PROSITE" id="PS50937"/>
    </source>
</evidence>
<dbReference type="Proteomes" id="UP000593802">
    <property type="component" value="Chromosome"/>
</dbReference>
<organism evidence="3 4">
    <name type="scientific">Effusibacillus dendaii</name>
    <dbReference type="NCBI Taxonomy" id="2743772"/>
    <lineage>
        <taxon>Bacteria</taxon>
        <taxon>Bacillati</taxon>
        <taxon>Bacillota</taxon>
        <taxon>Bacilli</taxon>
        <taxon>Bacillales</taxon>
        <taxon>Alicyclobacillaceae</taxon>
        <taxon>Effusibacillus</taxon>
    </lineage>
</organism>
<dbReference type="SUPFAM" id="SSF46955">
    <property type="entry name" value="Putative DNA-binding domain"/>
    <property type="match status" value="1"/>
</dbReference>
<protein>
    <submittedName>
        <fullName evidence="3">MerR family transcriptional regulator</fullName>
    </submittedName>
</protein>
<dbReference type="PRINTS" id="PR00040">
    <property type="entry name" value="HTHMERR"/>
</dbReference>
<dbReference type="GO" id="GO:0003677">
    <property type="term" value="F:DNA binding"/>
    <property type="evidence" value="ECO:0007669"/>
    <property type="project" value="UniProtKB-KW"/>
</dbReference>
<dbReference type="InterPro" id="IPR009061">
    <property type="entry name" value="DNA-bd_dom_put_sf"/>
</dbReference>
<dbReference type="KEGG" id="eff:skT53_19000"/>
<dbReference type="Gene3D" id="1.10.1660.10">
    <property type="match status" value="1"/>
</dbReference>
<dbReference type="InterPro" id="IPR000551">
    <property type="entry name" value="MerR-type_HTH_dom"/>
</dbReference>
<dbReference type="InterPro" id="IPR047057">
    <property type="entry name" value="MerR_fam"/>
</dbReference>
<sequence>MYPDGKLYRIGELANVANVSKRTIDYYTQLGLLTYERTESNYRFYSEEALQRLKLIELYKKEKLSLEEIRARLQVFDEQKVSATDVSHKMHEIFEQLHLVEDRLLELKPLLSKLNEQQLKVLTKTMSLQCATLIHTLSILLGDNPFK</sequence>
<proteinExistence type="predicted"/>
<name>A0A7I8D9Z7_9BACL</name>
<evidence type="ECO:0000313" key="4">
    <source>
        <dbReference type="Proteomes" id="UP000593802"/>
    </source>
</evidence>
<evidence type="ECO:0000256" key="1">
    <source>
        <dbReference type="ARBA" id="ARBA00023125"/>
    </source>
</evidence>
<dbReference type="Pfam" id="PF13411">
    <property type="entry name" value="MerR_1"/>
    <property type="match status" value="1"/>
</dbReference>
<keyword evidence="4" id="KW-1185">Reference proteome</keyword>
<reference evidence="3 4" key="1">
    <citation type="submission" date="2020-08" db="EMBL/GenBank/DDBJ databases">
        <title>Complete Genome Sequence of Effusibacillus dendaii Strain skT53, Isolated from Farmland soil.</title>
        <authorList>
            <person name="Konishi T."/>
            <person name="Kawasaki H."/>
        </authorList>
    </citation>
    <scope>NUCLEOTIDE SEQUENCE [LARGE SCALE GENOMIC DNA]</scope>
    <source>
        <strain evidence="4">skT53</strain>
    </source>
</reference>
<dbReference type="SMART" id="SM00422">
    <property type="entry name" value="HTH_MERR"/>
    <property type="match status" value="1"/>
</dbReference>
<dbReference type="PANTHER" id="PTHR30204">
    <property type="entry name" value="REDOX-CYCLING DRUG-SENSING TRANSCRIPTIONAL ACTIVATOR SOXR"/>
    <property type="match status" value="1"/>
</dbReference>
<gene>
    <name evidence="3" type="ORF">skT53_19000</name>
</gene>
<feature type="domain" description="HTH merR-type" evidence="2">
    <location>
        <begin position="7"/>
        <end position="75"/>
    </location>
</feature>
<dbReference type="PANTHER" id="PTHR30204:SF95">
    <property type="entry name" value="HTH-TYPE TRANSCRIPTIONAL REGULATOR CUER"/>
    <property type="match status" value="1"/>
</dbReference>
<dbReference type="GO" id="GO:0003700">
    <property type="term" value="F:DNA-binding transcription factor activity"/>
    <property type="evidence" value="ECO:0007669"/>
    <property type="project" value="InterPro"/>
</dbReference>
<keyword evidence="1" id="KW-0238">DNA-binding</keyword>